<dbReference type="AlphaFoldDB" id="A0A6J6TT44"/>
<organism evidence="1">
    <name type="scientific">freshwater metagenome</name>
    <dbReference type="NCBI Taxonomy" id="449393"/>
    <lineage>
        <taxon>unclassified sequences</taxon>
        <taxon>metagenomes</taxon>
        <taxon>ecological metagenomes</taxon>
    </lineage>
</organism>
<proteinExistence type="predicted"/>
<evidence type="ECO:0000313" key="1">
    <source>
        <dbReference type="EMBL" id="CAB4750680.1"/>
    </source>
</evidence>
<gene>
    <name evidence="1" type="ORF">UFOPK2809_00886</name>
</gene>
<accession>A0A6J6TT44</accession>
<protein>
    <submittedName>
        <fullName evidence="1">Unannotated protein</fullName>
    </submittedName>
</protein>
<dbReference type="Gene3D" id="3.30.300.30">
    <property type="match status" value="1"/>
</dbReference>
<name>A0A6J6TT44_9ZZZZ</name>
<reference evidence="1" key="1">
    <citation type="submission" date="2020-05" db="EMBL/GenBank/DDBJ databases">
        <authorList>
            <person name="Chiriac C."/>
            <person name="Salcher M."/>
            <person name="Ghai R."/>
            <person name="Kavagutti S V."/>
        </authorList>
    </citation>
    <scope>NUCLEOTIDE SEQUENCE</scope>
</reference>
<sequence>MGIEQRIQQLPFVQWAAAVGIGPTGNQQLIIVITSLENIAHGLLDFDRVQLVREQVPEFEIAAVLVRNELPVDIRHNSKIDRAELSNWADSVLAGHR</sequence>
<dbReference type="SUPFAM" id="SSF56801">
    <property type="entry name" value="Acetyl-CoA synthetase-like"/>
    <property type="match status" value="1"/>
</dbReference>
<dbReference type="EMBL" id="CAEZZA010000112">
    <property type="protein sequence ID" value="CAB4750680.1"/>
    <property type="molecule type" value="Genomic_DNA"/>
</dbReference>
<dbReference type="InterPro" id="IPR045851">
    <property type="entry name" value="AMP-bd_C_sf"/>
</dbReference>